<evidence type="ECO:0000256" key="4">
    <source>
        <dbReference type="ARBA" id="ARBA00022801"/>
    </source>
</evidence>
<dbReference type="PROSITE" id="PS00143">
    <property type="entry name" value="INSULINASE"/>
    <property type="match status" value="1"/>
</dbReference>
<evidence type="ECO:0000256" key="5">
    <source>
        <dbReference type="ARBA" id="ARBA00022833"/>
    </source>
</evidence>
<dbReference type="InterPro" id="IPR050626">
    <property type="entry name" value="Peptidase_M16"/>
</dbReference>
<keyword evidence="2" id="KW-0645">Protease</keyword>
<dbReference type="GO" id="GO:0006508">
    <property type="term" value="P:proteolysis"/>
    <property type="evidence" value="ECO:0007669"/>
    <property type="project" value="UniProtKB-KW"/>
</dbReference>
<evidence type="ECO:0000313" key="9">
    <source>
        <dbReference type="WBParaSite" id="maker-unitig_19548-snap-gene-0.3-mRNA-1"/>
    </source>
</evidence>
<dbReference type="InterPro" id="IPR011249">
    <property type="entry name" value="Metalloenz_LuxS/M16"/>
</dbReference>
<dbReference type="Proteomes" id="UP000095280">
    <property type="component" value="Unplaced"/>
</dbReference>
<protein>
    <submittedName>
        <fullName evidence="9">Peptidase_M16 domain-containing protein</fullName>
    </submittedName>
</protein>
<name>A0A1I8F3U1_9PLAT</name>
<proteinExistence type="inferred from homology"/>
<keyword evidence="6" id="KW-0482">Metalloprotease</keyword>
<evidence type="ECO:0000313" key="8">
    <source>
        <dbReference type="Proteomes" id="UP000095280"/>
    </source>
</evidence>
<evidence type="ECO:0000256" key="2">
    <source>
        <dbReference type="ARBA" id="ARBA00022670"/>
    </source>
</evidence>
<dbReference type="WBParaSite" id="maker-unitig_19548-snap-gene-0.3-mRNA-1">
    <property type="protein sequence ID" value="maker-unitig_19548-snap-gene-0.3-mRNA-1"/>
    <property type="gene ID" value="maker-unitig_19548-snap-gene-0.3"/>
</dbReference>
<feature type="domain" description="Peptidase M16 N-terminal" evidence="7">
    <location>
        <begin position="308"/>
        <end position="425"/>
    </location>
</feature>
<keyword evidence="8" id="KW-1185">Reference proteome</keyword>
<dbReference type="Pfam" id="PF00675">
    <property type="entry name" value="Peptidase_M16"/>
    <property type="match status" value="1"/>
</dbReference>
<keyword evidence="4" id="KW-0378">Hydrolase</keyword>
<sequence length="725" mass="80639">QWPIHLRPHGDLSLRDLEAVGGLLTLSDGIPSTLCLPLKFKTSIQPCHEARDNWKSREIHCFTDGSQINSASGYGYCINRVLAISFCAMELYNQRVWGKEITLHSDSQEAIHALERTTTCSRTVLDCIGQLNRLGASNKVSLRWIPRALGPPRQRVGRSPGQAGWLDRFFYWSTAVAPHPIAVVTTRINQLVASKHRRVPCPSSALRKALLGLNRRDIRAVTMALDRVMAFCQASPPPGKNPHTSCPWSPGVSEMGGKASSLFPDARSPLQLSQCKKQRVSTYSTFNFPLKKIQMVSRTGRSRGVKASSSARRSAAALCIASGSSDEGAELAGLAHFLEHMVFMGSAKYPTENDFDAYVSERGGESNAWTDMERTMFYFDCSQESFADCLDRFANFFVDPLLSADSLEREVQAVHSEFEQACCSLQSQLEFFTGCLTSPGHPLSGFKWGNKVSLWDLPRTANIDVRSKLEEFRRVHYRAGEHDRALQSRLSLDAMEAAARAAFEGLPPGMAVLGSDCVARVRLSSHRQPGAALSNRRPAVFGDGFLGRVYCLLPVKQVDRLRLAWPCPPARDRHLEQTHRLIGFCLAHEGAGSLADCLRREGLAVELVAGVHTGCGLYDNAWLTLMELSLKLTPKGLLDWRRVVRLVYAYIGMMGANLDQIRRIFDELQLVERADFRFAEEAEPADSVETLSLSMSRLPPRFWLLGDHRYRIGTTQRLCEIIGAV</sequence>
<dbReference type="GO" id="GO:0004222">
    <property type="term" value="F:metalloendopeptidase activity"/>
    <property type="evidence" value="ECO:0007669"/>
    <property type="project" value="InterPro"/>
</dbReference>
<dbReference type="PANTHER" id="PTHR43690">
    <property type="entry name" value="NARDILYSIN"/>
    <property type="match status" value="1"/>
</dbReference>
<dbReference type="Gene3D" id="3.30.830.10">
    <property type="entry name" value="Metalloenzyme, LuxS/M16 peptidase-like"/>
    <property type="match status" value="2"/>
</dbReference>
<evidence type="ECO:0000259" key="7">
    <source>
        <dbReference type="Pfam" id="PF00675"/>
    </source>
</evidence>
<dbReference type="InterPro" id="IPR011765">
    <property type="entry name" value="Pept_M16_N"/>
</dbReference>
<reference evidence="9" key="1">
    <citation type="submission" date="2016-11" db="UniProtKB">
        <authorList>
            <consortium name="WormBaseParasite"/>
        </authorList>
    </citation>
    <scope>IDENTIFICATION</scope>
</reference>
<comment type="similarity">
    <text evidence="1">Belongs to the peptidase M16 family.</text>
</comment>
<evidence type="ECO:0000256" key="6">
    <source>
        <dbReference type="ARBA" id="ARBA00023049"/>
    </source>
</evidence>
<keyword evidence="3" id="KW-0479">Metal-binding</keyword>
<dbReference type="GO" id="GO:0046872">
    <property type="term" value="F:metal ion binding"/>
    <property type="evidence" value="ECO:0007669"/>
    <property type="project" value="UniProtKB-KW"/>
</dbReference>
<evidence type="ECO:0000256" key="1">
    <source>
        <dbReference type="ARBA" id="ARBA00007261"/>
    </source>
</evidence>
<dbReference type="PANTHER" id="PTHR43690:SF18">
    <property type="entry name" value="INSULIN-DEGRADING ENZYME-RELATED"/>
    <property type="match status" value="1"/>
</dbReference>
<keyword evidence="5" id="KW-0862">Zinc</keyword>
<dbReference type="SUPFAM" id="SSF63411">
    <property type="entry name" value="LuxS/MPP-like metallohydrolase"/>
    <property type="match status" value="2"/>
</dbReference>
<organism evidence="8 9">
    <name type="scientific">Macrostomum lignano</name>
    <dbReference type="NCBI Taxonomy" id="282301"/>
    <lineage>
        <taxon>Eukaryota</taxon>
        <taxon>Metazoa</taxon>
        <taxon>Spiralia</taxon>
        <taxon>Lophotrochozoa</taxon>
        <taxon>Platyhelminthes</taxon>
        <taxon>Rhabditophora</taxon>
        <taxon>Macrostomorpha</taxon>
        <taxon>Macrostomida</taxon>
        <taxon>Macrostomidae</taxon>
        <taxon>Macrostomum</taxon>
    </lineage>
</organism>
<evidence type="ECO:0000256" key="3">
    <source>
        <dbReference type="ARBA" id="ARBA00022723"/>
    </source>
</evidence>
<dbReference type="InterPro" id="IPR001431">
    <property type="entry name" value="Pept_M16_Zn_BS"/>
</dbReference>
<accession>A0A1I8F3U1</accession>
<dbReference type="AlphaFoldDB" id="A0A1I8F3U1"/>